<dbReference type="SMART" id="SM00775">
    <property type="entry name" value="LNS2"/>
    <property type="match status" value="1"/>
</dbReference>
<proteinExistence type="predicted"/>
<dbReference type="InterPro" id="IPR023214">
    <property type="entry name" value="HAD_sf"/>
</dbReference>
<dbReference type="Gene3D" id="3.40.50.1000">
    <property type="entry name" value="HAD superfamily/HAD-like"/>
    <property type="match status" value="1"/>
</dbReference>
<evidence type="ECO:0000259" key="1">
    <source>
        <dbReference type="SMART" id="SM00775"/>
    </source>
</evidence>
<dbReference type="KEGG" id="tsy:THSYN_22125"/>
<dbReference type="Pfam" id="PF24694">
    <property type="entry name" value="LNS2_PITM1-3"/>
    <property type="match status" value="1"/>
</dbReference>
<name>A0A2K8UCR6_9GAMM</name>
<dbReference type="InterPro" id="IPR036412">
    <property type="entry name" value="HAD-like_sf"/>
</dbReference>
<sequence>MVLMLCGVCAPAPAVTPDVGTAPTPAVVFDIDGTLTPRPLEFLEARPDAARAVRLFADKGYKIIYLSARNRHFDSATRHWLKDHQFPQGLVLVEETRADARHHDRFKTRMLQQLRAQGWQPEYAYGDSSTDFTAYAAAGIPKQHVFALRREHQSSCRRGAWEACLDGWTGHLGDIEKTVPPAAAK</sequence>
<dbReference type="EMBL" id="CP020370">
    <property type="protein sequence ID" value="AUB83373.1"/>
    <property type="molecule type" value="Genomic_DNA"/>
</dbReference>
<keyword evidence="3" id="KW-1185">Reference proteome</keyword>
<protein>
    <recommendedName>
        <fullName evidence="1">LNS2/PITP domain-containing protein</fullName>
    </recommendedName>
</protein>
<accession>A0A2K8UCR6</accession>
<evidence type="ECO:0000313" key="2">
    <source>
        <dbReference type="EMBL" id="AUB83373.1"/>
    </source>
</evidence>
<dbReference type="InterPro" id="IPR031315">
    <property type="entry name" value="LNS2/PITP"/>
</dbReference>
<organism evidence="2 3">
    <name type="scientific">Candidatus Thiodictyon syntrophicum</name>
    <dbReference type="NCBI Taxonomy" id="1166950"/>
    <lineage>
        <taxon>Bacteria</taxon>
        <taxon>Pseudomonadati</taxon>
        <taxon>Pseudomonadota</taxon>
        <taxon>Gammaproteobacteria</taxon>
        <taxon>Chromatiales</taxon>
        <taxon>Chromatiaceae</taxon>
        <taxon>Thiodictyon</taxon>
    </lineage>
</organism>
<evidence type="ECO:0000313" key="3">
    <source>
        <dbReference type="Proteomes" id="UP000232638"/>
    </source>
</evidence>
<gene>
    <name evidence="2" type="ORF">THSYN_22125</name>
</gene>
<reference evidence="2 3" key="1">
    <citation type="submission" date="2017-03" db="EMBL/GenBank/DDBJ databases">
        <title>Complete genome sequence of Candidatus 'Thiodictyon syntrophicum' sp. nov. strain Cad16T, a photolithoautotroph purple sulfur bacterium isolated from an alpine meromictic lake.</title>
        <authorList>
            <person name="Luedin S.M."/>
            <person name="Pothier J.F."/>
            <person name="Danza F."/>
            <person name="Storelli N."/>
            <person name="Wittwer M."/>
            <person name="Tonolla M."/>
        </authorList>
    </citation>
    <scope>NUCLEOTIDE SEQUENCE [LARGE SCALE GENOMIC DNA]</scope>
    <source>
        <strain evidence="2 3">Cad16T</strain>
    </source>
</reference>
<feature type="domain" description="LNS2/PITP" evidence="1">
    <location>
        <begin position="27"/>
        <end position="154"/>
    </location>
</feature>
<dbReference type="SUPFAM" id="SSF56784">
    <property type="entry name" value="HAD-like"/>
    <property type="match status" value="1"/>
</dbReference>
<dbReference type="AlphaFoldDB" id="A0A2K8UCR6"/>
<dbReference type="Proteomes" id="UP000232638">
    <property type="component" value="Chromosome"/>
</dbReference>